<evidence type="ECO:0000313" key="2">
    <source>
        <dbReference type="EMBL" id="MDM5262940.1"/>
    </source>
</evidence>
<comment type="caution">
    <text evidence="2">The sequence shown here is derived from an EMBL/GenBank/DDBJ whole genome shotgun (WGS) entry which is preliminary data.</text>
</comment>
<accession>A0ABT7QPM2</accession>
<name>A0ABT7QPM2_9BACT</name>
<organism evidence="2 3">
    <name type="scientific">Sulfurovum xiamenensis</name>
    <dbReference type="NCBI Taxonomy" id="3019066"/>
    <lineage>
        <taxon>Bacteria</taxon>
        <taxon>Pseudomonadati</taxon>
        <taxon>Campylobacterota</taxon>
        <taxon>Epsilonproteobacteria</taxon>
        <taxon>Campylobacterales</taxon>
        <taxon>Sulfurovaceae</taxon>
        <taxon>Sulfurovum</taxon>
    </lineage>
</organism>
<dbReference type="PANTHER" id="PTHR12390:SF0">
    <property type="entry name" value="UROPORPHYRINOGEN-III SYNTHASE"/>
    <property type="match status" value="1"/>
</dbReference>
<dbReference type="InterPro" id="IPR036108">
    <property type="entry name" value="4pyrrol_syn_uPrphyn_synt_sf"/>
</dbReference>
<feature type="domain" description="Tetrapyrrole biosynthesis uroporphyrinogen III synthase" evidence="1">
    <location>
        <begin position="106"/>
        <end position="292"/>
    </location>
</feature>
<sequence length="300" mass="34567">MQKIQNILEPLNLIYYAYDEKKNLLILDKNWASEYTYPELIKVTHALSKKHIHFFIDENKSIVIADSDTLLKKIKRYFRSMIANINNIRMPIYILSDKKVKWAKNLPVFDIEPIPQDIDLSSYDALIFTSKNALYALDTMDKTWKKKPAYVIAPETAKIVKHLGGNLKFVGKEKHGEQFALEIAEKFKHQKLLYVRASKVISNITDILNTNSILCDELIIYKTVCKHFDKKVKLPKNSTIIFSSPSTIECFFKNISWDESFKAISIGHTTAYHFPKNITPVISDTTSLESCVKKAIELNS</sequence>
<reference evidence="2" key="1">
    <citation type="submission" date="2023-01" db="EMBL/GenBank/DDBJ databases">
        <title>Sulfurovum sp. XTW-4 genome assembly.</title>
        <authorList>
            <person name="Wang J."/>
        </authorList>
    </citation>
    <scope>NUCLEOTIDE SEQUENCE</scope>
    <source>
        <strain evidence="2">XTW-4</strain>
    </source>
</reference>
<gene>
    <name evidence="2" type="ORF">PF327_01885</name>
</gene>
<dbReference type="InterPro" id="IPR039793">
    <property type="entry name" value="UROS/Hem4"/>
</dbReference>
<dbReference type="Pfam" id="PF02602">
    <property type="entry name" value="HEM4"/>
    <property type="match status" value="1"/>
</dbReference>
<dbReference type="RefSeq" id="WP_289401091.1">
    <property type="nucleotide sequence ID" value="NZ_JAQIBC010000001.1"/>
</dbReference>
<proteinExistence type="predicted"/>
<keyword evidence="3" id="KW-1185">Reference proteome</keyword>
<dbReference type="Gene3D" id="3.40.50.10090">
    <property type="match status" value="2"/>
</dbReference>
<evidence type="ECO:0000259" key="1">
    <source>
        <dbReference type="Pfam" id="PF02602"/>
    </source>
</evidence>
<dbReference type="EMBL" id="JAQIBC010000001">
    <property type="protein sequence ID" value="MDM5262940.1"/>
    <property type="molecule type" value="Genomic_DNA"/>
</dbReference>
<dbReference type="PANTHER" id="PTHR12390">
    <property type="entry name" value="UROPORPHYRINOGEN III SYNTHASE"/>
    <property type="match status" value="1"/>
</dbReference>
<dbReference type="Proteomes" id="UP001169066">
    <property type="component" value="Unassembled WGS sequence"/>
</dbReference>
<evidence type="ECO:0000313" key="3">
    <source>
        <dbReference type="Proteomes" id="UP001169066"/>
    </source>
</evidence>
<protein>
    <submittedName>
        <fullName evidence="2">Uroporphyrinogen-III synthase</fullName>
    </submittedName>
</protein>
<dbReference type="InterPro" id="IPR003754">
    <property type="entry name" value="4pyrrol_synth_uPrphyn_synth"/>
</dbReference>
<dbReference type="SUPFAM" id="SSF69618">
    <property type="entry name" value="HemD-like"/>
    <property type="match status" value="1"/>
</dbReference>
<dbReference type="CDD" id="cd06578">
    <property type="entry name" value="HemD"/>
    <property type="match status" value="1"/>
</dbReference>